<gene>
    <name evidence="7" type="ORF">AOQ84DRAFT_324088</name>
</gene>
<evidence type="ECO:0000256" key="5">
    <source>
        <dbReference type="ARBA" id="ARBA00023180"/>
    </source>
</evidence>
<keyword evidence="3 6" id="KW-0732">Signal</keyword>
<evidence type="ECO:0000256" key="1">
    <source>
        <dbReference type="ARBA" id="ARBA00004609"/>
    </source>
</evidence>
<dbReference type="Pfam" id="PF03198">
    <property type="entry name" value="Glyco_hydro_72"/>
    <property type="match status" value="1"/>
</dbReference>
<evidence type="ECO:0000313" key="8">
    <source>
        <dbReference type="Proteomes" id="UP000250140"/>
    </source>
</evidence>
<evidence type="ECO:0000256" key="4">
    <source>
        <dbReference type="ARBA" id="ARBA00023157"/>
    </source>
</evidence>
<comment type="similarity">
    <text evidence="2 6">Belongs to the glycosyl hydrolase 72 family.</text>
</comment>
<keyword evidence="7" id="KW-0378">Hydrolase</keyword>
<feature type="signal peptide" evidence="6">
    <location>
        <begin position="1"/>
        <end position="18"/>
    </location>
</feature>
<dbReference type="FunFam" id="3.20.20.80:FF:000038">
    <property type="entry name" value="1,3-beta-glucanosyltransferase"/>
    <property type="match status" value="1"/>
</dbReference>
<dbReference type="PANTHER" id="PTHR31468:SF8">
    <property type="entry name" value="1,3-BETA-GLUCANOSYLTRANSFERASE GAS2"/>
    <property type="match status" value="1"/>
</dbReference>
<dbReference type="Gene3D" id="3.20.20.80">
    <property type="entry name" value="Glycosidases"/>
    <property type="match status" value="1"/>
</dbReference>
<dbReference type="InterPro" id="IPR004886">
    <property type="entry name" value="Glucanosyltransferase"/>
</dbReference>
<keyword evidence="8" id="KW-1185">Reference proteome</keyword>
<proteinExistence type="inferred from homology"/>
<keyword evidence="6" id="KW-0472">Membrane</keyword>
<dbReference type="EC" id="2.4.1.-" evidence="6"/>
<dbReference type="GO" id="GO:0016787">
    <property type="term" value="F:hydrolase activity"/>
    <property type="evidence" value="ECO:0007669"/>
    <property type="project" value="UniProtKB-KW"/>
</dbReference>
<dbReference type="GO" id="GO:0005886">
    <property type="term" value="C:plasma membrane"/>
    <property type="evidence" value="ECO:0007669"/>
    <property type="project" value="UniProtKB-SubCell"/>
</dbReference>
<reference evidence="7 8" key="1">
    <citation type="journal article" date="2016" name="Nat. Commun.">
        <title>Ectomycorrhizal ecology is imprinted in the genome of the dominant symbiotic fungus Cenococcum geophilum.</title>
        <authorList>
            <consortium name="DOE Joint Genome Institute"/>
            <person name="Peter M."/>
            <person name="Kohler A."/>
            <person name="Ohm R.A."/>
            <person name="Kuo A."/>
            <person name="Krutzmann J."/>
            <person name="Morin E."/>
            <person name="Arend M."/>
            <person name="Barry K.W."/>
            <person name="Binder M."/>
            <person name="Choi C."/>
            <person name="Clum A."/>
            <person name="Copeland A."/>
            <person name="Grisel N."/>
            <person name="Haridas S."/>
            <person name="Kipfer T."/>
            <person name="LaButti K."/>
            <person name="Lindquist E."/>
            <person name="Lipzen A."/>
            <person name="Maire R."/>
            <person name="Meier B."/>
            <person name="Mihaltcheva S."/>
            <person name="Molinier V."/>
            <person name="Murat C."/>
            <person name="Poggeler S."/>
            <person name="Quandt C.A."/>
            <person name="Sperisen C."/>
            <person name="Tritt A."/>
            <person name="Tisserant E."/>
            <person name="Crous P.W."/>
            <person name="Henrissat B."/>
            <person name="Nehls U."/>
            <person name="Egli S."/>
            <person name="Spatafora J.W."/>
            <person name="Grigoriev I.V."/>
            <person name="Martin F.M."/>
        </authorList>
    </citation>
    <scope>NUCLEOTIDE SEQUENCE [LARGE SCALE GENOMIC DNA]</scope>
    <source>
        <strain evidence="7 8">CBS 207.34</strain>
    </source>
</reference>
<evidence type="ECO:0000256" key="2">
    <source>
        <dbReference type="ARBA" id="ARBA00007528"/>
    </source>
</evidence>
<evidence type="ECO:0000256" key="6">
    <source>
        <dbReference type="RuleBase" id="RU361209"/>
    </source>
</evidence>
<accession>A0A8E2EU62</accession>
<organism evidence="7 8">
    <name type="scientific">Glonium stellatum</name>
    <dbReference type="NCBI Taxonomy" id="574774"/>
    <lineage>
        <taxon>Eukaryota</taxon>
        <taxon>Fungi</taxon>
        <taxon>Dikarya</taxon>
        <taxon>Ascomycota</taxon>
        <taxon>Pezizomycotina</taxon>
        <taxon>Dothideomycetes</taxon>
        <taxon>Pleosporomycetidae</taxon>
        <taxon>Gloniales</taxon>
        <taxon>Gloniaceae</taxon>
        <taxon>Glonium</taxon>
    </lineage>
</organism>
<keyword evidence="4" id="KW-1015">Disulfide bond</keyword>
<dbReference type="AlphaFoldDB" id="A0A8E2EU62"/>
<dbReference type="GO" id="GO:0098552">
    <property type="term" value="C:side of membrane"/>
    <property type="evidence" value="ECO:0007669"/>
    <property type="project" value="UniProtKB-KW"/>
</dbReference>
<comment type="function">
    <text evidence="6">Splits internally a 1,3-beta-glucan molecule and transfers the newly generated reducing end (the donor) to the non-reducing end of another 1,3-beta-glucan molecule (the acceptor) forming a 1,3-beta linkage, resulting in the elongation of 1,3-beta-glucan chains in the cell wall.</text>
</comment>
<keyword evidence="5" id="KW-0325">Glycoprotein</keyword>
<dbReference type="SUPFAM" id="SSF51445">
    <property type="entry name" value="(Trans)glycosidases"/>
    <property type="match status" value="1"/>
</dbReference>
<dbReference type="GO" id="GO:0071970">
    <property type="term" value="P:fungal-type cell wall (1-&gt;3)-beta-D-glucan biosynthetic process"/>
    <property type="evidence" value="ECO:0007669"/>
    <property type="project" value="TreeGrafter"/>
</dbReference>
<dbReference type="Proteomes" id="UP000250140">
    <property type="component" value="Unassembled WGS sequence"/>
</dbReference>
<keyword evidence="6" id="KW-0449">Lipoprotein</keyword>
<dbReference type="GO" id="GO:0031505">
    <property type="term" value="P:fungal-type cell wall organization"/>
    <property type="evidence" value="ECO:0007669"/>
    <property type="project" value="TreeGrafter"/>
</dbReference>
<dbReference type="PANTHER" id="PTHR31468">
    <property type="entry name" value="1,3-BETA-GLUCANOSYLTRANSFERASE GAS1"/>
    <property type="match status" value="1"/>
</dbReference>
<comment type="subcellular location">
    <subcellularLocation>
        <location evidence="1 6">Cell membrane</location>
        <topology evidence="1 6">Lipid-anchor</topology>
        <topology evidence="1 6">GPI-anchor</topology>
    </subcellularLocation>
</comment>
<evidence type="ECO:0000313" key="7">
    <source>
        <dbReference type="EMBL" id="OCL04661.1"/>
    </source>
</evidence>
<dbReference type="InterPro" id="IPR017853">
    <property type="entry name" value="GH"/>
</dbReference>
<dbReference type="GO" id="GO:0042124">
    <property type="term" value="F:1,3-beta-glucanosyltransferase activity"/>
    <property type="evidence" value="ECO:0007669"/>
    <property type="project" value="TreeGrafter"/>
</dbReference>
<name>A0A8E2EU62_9PEZI</name>
<protein>
    <recommendedName>
        <fullName evidence="6">1,3-beta-glucanosyltransferase</fullName>
        <ecNumber evidence="6">2.4.1.-</ecNumber>
    </recommendedName>
</protein>
<keyword evidence="6" id="KW-0336">GPI-anchor</keyword>
<evidence type="ECO:0000256" key="3">
    <source>
        <dbReference type="ARBA" id="ARBA00022729"/>
    </source>
</evidence>
<dbReference type="OrthoDB" id="421038at2759"/>
<feature type="chain" id="PRO_5034810139" description="1,3-beta-glucanosyltransferase" evidence="6">
    <location>
        <begin position="19"/>
        <end position="428"/>
    </location>
</feature>
<keyword evidence="6" id="KW-0808">Transferase</keyword>
<dbReference type="EMBL" id="KV750463">
    <property type="protein sequence ID" value="OCL04661.1"/>
    <property type="molecule type" value="Genomic_DNA"/>
</dbReference>
<sequence>MRSALFSCLLAGLTAVSAISNISVKGSKFFTSDGDQFFIKGVAYQLVPDDPLLDNTQCKLDASLMQKLGANTIRVYHVDGAQDHTDCMSTFADAGIYLFVDLDTFSTQIEQDAPHWNQSQLSAFEQVMDEFQKYNNTAGFFVGNEVLTTGNGSVAAPYVKAAARDVKAYRNSKNYRDIPVGYSAADIASLRPMLQNYLACGTNSSESLDFFSLNAYEWCGTSSSYTISGYSELTANVTSYNIPIFFSETGCIKPRPRTFEDQAAIFGDQMTPYWSGAIVYEWIEEANDYGLVSYGQKVDPTASGAPPDGYTRSGTPTPISPDFSYLSNQWKTLSPSGVKESDYTPTLTPPPCPAYTSGVWEVNGGVSLPSLGQTFDAAIQSSITKGTAASGTGAAATPTKTGAASVGKEVKGMSLGLVTVMLTFFWWM</sequence>